<dbReference type="PROSITE" id="PS51819">
    <property type="entry name" value="VOC"/>
    <property type="match status" value="1"/>
</dbReference>
<evidence type="ECO:0000259" key="1">
    <source>
        <dbReference type="PROSITE" id="PS51819"/>
    </source>
</evidence>
<name>A0A1B2DPB9_9BACL</name>
<feature type="domain" description="VOC" evidence="1">
    <location>
        <begin position="11"/>
        <end position="134"/>
    </location>
</feature>
<proteinExistence type="predicted"/>
<dbReference type="EMBL" id="CP016808">
    <property type="protein sequence ID" value="ANY69537.1"/>
    <property type="molecule type" value="Genomic_DNA"/>
</dbReference>
<dbReference type="InterPro" id="IPR004360">
    <property type="entry name" value="Glyas_Fos-R_dOase_dom"/>
</dbReference>
<dbReference type="AlphaFoldDB" id="A0A1B2DPB9"/>
<dbReference type="Gene3D" id="3.10.180.10">
    <property type="entry name" value="2,3-Dihydroxybiphenyl 1,2-Dioxygenase, domain 1"/>
    <property type="match status" value="1"/>
</dbReference>
<gene>
    <name evidence="2" type="ORF">BBD42_25900</name>
</gene>
<sequence>MNKNAKIGGGGLHHIALRAFDFEATVKFYTEGLGFTPRHSWGEGDGRVIMLDSGDGNYLEVFAGGKAPVSDEGSYFHLAYRSENIELAVQSAVAAGAVVTVETKEVVLGDNPPTPVKIAFVKGLNGEIIEFFQSTGDNQL</sequence>
<dbReference type="InterPro" id="IPR037523">
    <property type="entry name" value="VOC_core"/>
</dbReference>
<evidence type="ECO:0000313" key="2">
    <source>
        <dbReference type="EMBL" id="ANY69537.1"/>
    </source>
</evidence>
<dbReference type="RefSeq" id="WP_099520569.1">
    <property type="nucleotide sequence ID" value="NZ_CP016808.1"/>
</dbReference>
<dbReference type="SUPFAM" id="SSF54593">
    <property type="entry name" value="Glyoxalase/Bleomycin resistance protein/Dihydroxybiphenyl dioxygenase"/>
    <property type="match status" value="1"/>
</dbReference>
<dbReference type="CDD" id="cd06587">
    <property type="entry name" value="VOC"/>
    <property type="match status" value="1"/>
</dbReference>
<protein>
    <submittedName>
        <fullName evidence="2">Glyoxalase</fullName>
    </submittedName>
</protein>
<accession>A0A1B2DPB9</accession>
<dbReference type="Pfam" id="PF00903">
    <property type="entry name" value="Glyoxalase"/>
    <property type="match status" value="1"/>
</dbReference>
<dbReference type="InterPro" id="IPR029068">
    <property type="entry name" value="Glyas_Bleomycin-R_OHBP_Dase"/>
</dbReference>
<organism evidence="2">
    <name type="scientific">Paenibacillus sp. BIHB 4019</name>
    <dbReference type="NCBI Taxonomy" id="1870819"/>
    <lineage>
        <taxon>Bacteria</taxon>
        <taxon>Bacillati</taxon>
        <taxon>Bacillota</taxon>
        <taxon>Bacilli</taxon>
        <taxon>Bacillales</taxon>
        <taxon>Paenibacillaceae</taxon>
        <taxon>Paenibacillus</taxon>
    </lineage>
</organism>
<reference evidence="2" key="1">
    <citation type="submission" date="2016-08" db="EMBL/GenBank/DDBJ databases">
        <title>Complete Genome Seqeunce of Paenibacillus sp. BIHB 4019 from tea rhizoplane.</title>
        <authorList>
            <person name="Thakur R."/>
            <person name="Swarnkar M.K."/>
            <person name="Gulati A."/>
        </authorList>
    </citation>
    <scope>NUCLEOTIDE SEQUENCE [LARGE SCALE GENOMIC DNA]</scope>
    <source>
        <strain evidence="2">BIHB4019</strain>
    </source>
</reference>